<dbReference type="SUPFAM" id="SSF144091">
    <property type="entry name" value="Rhomboid-like"/>
    <property type="match status" value="1"/>
</dbReference>
<comment type="caution">
    <text evidence="7">The sequence shown here is derived from an EMBL/GenBank/DDBJ whole genome shotgun (WGS) entry which is preliminary data.</text>
</comment>
<name>A0ABS7QLP1_9ACTN</name>
<reference evidence="7 8" key="1">
    <citation type="submission" date="2021-08" db="EMBL/GenBank/DDBJ databases">
        <title>Streptomyces sp. PTM05 isolated from lichen.</title>
        <authorList>
            <person name="Somphong A."/>
            <person name="Phongsopitanun W."/>
            <person name="Tanasupawat S."/>
        </authorList>
    </citation>
    <scope>NUCLEOTIDE SEQUENCE [LARGE SCALE GENOMIC DNA]</scope>
    <source>
        <strain evidence="7 8">Ptm05</strain>
    </source>
</reference>
<dbReference type="InterPro" id="IPR022764">
    <property type="entry name" value="Peptidase_S54_rhomboid_dom"/>
</dbReference>
<protein>
    <submittedName>
        <fullName evidence="7">Rhomboid family intramembrane serine protease</fullName>
    </submittedName>
</protein>
<feature type="transmembrane region" description="Helical" evidence="5">
    <location>
        <begin position="49"/>
        <end position="75"/>
    </location>
</feature>
<dbReference type="Gene3D" id="1.20.1540.10">
    <property type="entry name" value="Rhomboid-like"/>
    <property type="match status" value="1"/>
</dbReference>
<dbReference type="InterPro" id="IPR035952">
    <property type="entry name" value="Rhomboid-like_sf"/>
</dbReference>
<keyword evidence="4 5" id="KW-0472">Membrane</keyword>
<dbReference type="EMBL" id="JAINVZ010000001">
    <property type="protein sequence ID" value="MBY8883594.1"/>
    <property type="molecule type" value="Genomic_DNA"/>
</dbReference>
<sequence>MSTGTVLLYACAAAVVVPGMRVLVAATAPTEQVAGPQLVRRIWQRPLPVVASVLVVLMAAMAVVQTIAPAVLHHLERVPDGPWWRAPSALLVESSGWIQILFNLAALIAVAPVAERLFGSVRMLLVYLVSGVAAQAVSLASWSKHGAGNSVAICGLVGALAVVYALRGPDAALRKLALLVPLAGIVLCAITNNHGVGVLVGCVLGVGLALWEGAVDLEAWSTARPGEPEEPAARLPG</sequence>
<dbReference type="InterPro" id="IPR050925">
    <property type="entry name" value="Rhomboid_protease_S54"/>
</dbReference>
<feature type="transmembrane region" description="Helical" evidence="5">
    <location>
        <begin position="95"/>
        <end position="114"/>
    </location>
</feature>
<feature type="transmembrane region" description="Helical" evidence="5">
    <location>
        <begin position="147"/>
        <end position="166"/>
    </location>
</feature>
<feature type="transmembrane region" description="Helical" evidence="5">
    <location>
        <begin position="121"/>
        <end position="141"/>
    </location>
</feature>
<keyword evidence="8" id="KW-1185">Reference proteome</keyword>
<accession>A0ABS7QLP1</accession>
<dbReference type="GO" id="GO:0008233">
    <property type="term" value="F:peptidase activity"/>
    <property type="evidence" value="ECO:0007669"/>
    <property type="project" value="UniProtKB-KW"/>
</dbReference>
<dbReference type="Proteomes" id="UP001198565">
    <property type="component" value="Unassembled WGS sequence"/>
</dbReference>
<evidence type="ECO:0000313" key="8">
    <source>
        <dbReference type="Proteomes" id="UP001198565"/>
    </source>
</evidence>
<dbReference type="GO" id="GO:0006508">
    <property type="term" value="P:proteolysis"/>
    <property type="evidence" value="ECO:0007669"/>
    <property type="project" value="UniProtKB-KW"/>
</dbReference>
<feature type="transmembrane region" description="Helical" evidence="5">
    <location>
        <begin position="178"/>
        <end position="211"/>
    </location>
</feature>
<evidence type="ECO:0000259" key="6">
    <source>
        <dbReference type="Pfam" id="PF01694"/>
    </source>
</evidence>
<evidence type="ECO:0000313" key="7">
    <source>
        <dbReference type="EMBL" id="MBY8883594.1"/>
    </source>
</evidence>
<dbReference type="PANTHER" id="PTHR43731:SF26">
    <property type="entry name" value="RHOMBOID-LIKE PROTEIN 10, CHLOROPLASTIC"/>
    <property type="match status" value="1"/>
</dbReference>
<gene>
    <name evidence="7" type="ORF">K7472_01870</name>
</gene>
<keyword evidence="7" id="KW-0645">Protease</keyword>
<evidence type="ECO:0000256" key="5">
    <source>
        <dbReference type="SAM" id="Phobius"/>
    </source>
</evidence>
<evidence type="ECO:0000256" key="3">
    <source>
        <dbReference type="ARBA" id="ARBA00022989"/>
    </source>
</evidence>
<feature type="transmembrane region" description="Helical" evidence="5">
    <location>
        <begin position="6"/>
        <end position="28"/>
    </location>
</feature>
<dbReference type="RefSeq" id="WP_222973261.1">
    <property type="nucleotide sequence ID" value="NZ_JAINVZ010000001.1"/>
</dbReference>
<keyword evidence="7" id="KW-0378">Hydrolase</keyword>
<proteinExistence type="predicted"/>
<organism evidence="7 8">
    <name type="scientific">Streptantibioticus parmotrematis</name>
    <dbReference type="NCBI Taxonomy" id="2873249"/>
    <lineage>
        <taxon>Bacteria</taxon>
        <taxon>Bacillati</taxon>
        <taxon>Actinomycetota</taxon>
        <taxon>Actinomycetes</taxon>
        <taxon>Kitasatosporales</taxon>
        <taxon>Streptomycetaceae</taxon>
        <taxon>Streptantibioticus</taxon>
    </lineage>
</organism>
<evidence type="ECO:0000256" key="1">
    <source>
        <dbReference type="ARBA" id="ARBA00004141"/>
    </source>
</evidence>
<comment type="subcellular location">
    <subcellularLocation>
        <location evidence="1">Membrane</location>
        <topology evidence="1">Multi-pass membrane protein</topology>
    </subcellularLocation>
</comment>
<feature type="domain" description="Peptidase S54 rhomboid" evidence="6">
    <location>
        <begin position="82"/>
        <end position="206"/>
    </location>
</feature>
<dbReference type="Pfam" id="PF01694">
    <property type="entry name" value="Rhomboid"/>
    <property type="match status" value="1"/>
</dbReference>
<dbReference type="PANTHER" id="PTHR43731">
    <property type="entry name" value="RHOMBOID PROTEASE"/>
    <property type="match status" value="1"/>
</dbReference>
<keyword evidence="3 5" id="KW-1133">Transmembrane helix</keyword>
<evidence type="ECO:0000256" key="2">
    <source>
        <dbReference type="ARBA" id="ARBA00022692"/>
    </source>
</evidence>
<keyword evidence="2 5" id="KW-0812">Transmembrane</keyword>
<evidence type="ECO:0000256" key="4">
    <source>
        <dbReference type="ARBA" id="ARBA00023136"/>
    </source>
</evidence>